<dbReference type="STRING" id="398767.Glov_1321"/>
<evidence type="ECO:0000313" key="1">
    <source>
        <dbReference type="EMBL" id="ACD95042.1"/>
    </source>
</evidence>
<name>B3E7R0_TRIL1</name>
<dbReference type="Proteomes" id="UP000002420">
    <property type="component" value="Chromosome"/>
</dbReference>
<dbReference type="EMBL" id="CP001089">
    <property type="protein sequence ID" value="ACD95042.1"/>
    <property type="molecule type" value="Genomic_DNA"/>
</dbReference>
<evidence type="ECO:0000313" key="2">
    <source>
        <dbReference type="Proteomes" id="UP000002420"/>
    </source>
</evidence>
<dbReference type="OrthoDB" id="5506355at2"/>
<reference evidence="1 2" key="1">
    <citation type="submission" date="2008-05" db="EMBL/GenBank/DDBJ databases">
        <title>Complete sequence of chromosome of Geobacter lovleyi SZ.</title>
        <authorList>
            <consortium name="US DOE Joint Genome Institute"/>
            <person name="Lucas S."/>
            <person name="Copeland A."/>
            <person name="Lapidus A."/>
            <person name="Glavina del Rio T."/>
            <person name="Dalin E."/>
            <person name="Tice H."/>
            <person name="Bruce D."/>
            <person name="Goodwin L."/>
            <person name="Pitluck S."/>
            <person name="Chertkov O."/>
            <person name="Meincke L."/>
            <person name="Brettin T."/>
            <person name="Detter J.C."/>
            <person name="Han C."/>
            <person name="Tapia R."/>
            <person name="Kuske C.R."/>
            <person name="Schmutz J."/>
            <person name="Larimer F."/>
            <person name="Land M."/>
            <person name="Hauser L."/>
            <person name="Kyrpides N."/>
            <person name="Mikhailova N."/>
            <person name="Sung Y."/>
            <person name="Fletcher K.E."/>
            <person name="Ritalahti K.M."/>
            <person name="Loeffler F.E."/>
            <person name="Richardson P."/>
        </authorList>
    </citation>
    <scope>NUCLEOTIDE SEQUENCE [LARGE SCALE GENOMIC DNA]</scope>
    <source>
        <strain evidence="2">ATCC BAA-1151 / DSM 17278 / SZ</strain>
    </source>
</reference>
<dbReference type="AlphaFoldDB" id="B3E7R0"/>
<gene>
    <name evidence="1" type="ordered locus">Glov_1321</name>
</gene>
<accession>B3E7R0</accession>
<protein>
    <submittedName>
        <fullName evidence="1">Uncharacterized protein</fullName>
    </submittedName>
</protein>
<sequence>MSEPVKINIPASVAAFVRPGTPLQERLRGAGGAVDLPPRELLLLLFCLGKDTDQEVCTRATSSMASLPPGLICAALEGGEYHPAVLHALALNRGATTEIRTALLERPELSDVTRELLQTFHTAVSEPEEIGAAGTDVGGLPLDDEELLPDEQFTESEHDQEAEPGESDEEYLSKYQLAQEMGIGEKIKMALTGDKEWRKILVKDANKLVSAGVLKNPRMSEPEVLTLLKSGVQNDEIMRLICANKEWVKNYQIRKALIENPKTPLANALRYLGTMNEKDVAGYAKSRNISSVVSTQAKRMLLNKKR</sequence>
<dbReference type="HOGENOM" id="CLU_061334_0_0_7"/>
<proteinExistence type="predicted"/>
<keyword evidence="2" id="KW-1185">Reference proteome</keyword>
<dbReference type="eggNOG" id="ENOG5032SIJ">
    <property type="taxonomic scope" value="Bacteria"/>
</dbReference>
<organism evidence="1 2">
    <name type="scientific">Trichlorobacter lovleyi (strain ATCC BAA-1151 / DSM 17278 / SZ)</name>
    <name type="common">Geobacter lovleyi</name>
    <dbReference type="NCBI Taxonomy" id="398767"/>
    <lineage>
        <taxon>Bacteria</taxon>
        <taxon>Pseudomonadati</taxon>
        <taxon>Thermodesulfobacteriota</taxon>
        <taxon>Desulfuromonadia</taxon>
        <taxon>Geobacterales</taxon>
        <taxon>Geobacteraceae</taxon>
        <taxon>Trichlorobacter</taxon>
    </lineage>
</organism>
<dbReference type="KEGG" id="glo:Glov_1321"/>
<dbReference type="RefSeq" id="WP_012469388.1">
    <property type="nucleotide sequence ID" value="NC_010814.1"/>
</dbReference>